<gene>
    <name evidence="13" type="ORF">JIG36_01590</name>
</gene>
<keyword evidence="3" id="KW-1003">Cell membrane</keyword>
<evidence type="ECO:0000256" key="1">
    <source>
        <dbReference type="ARBA" id="ARBA00004651"/>
    </source>
</evidence>
<evidence type="ECO:0000256" key="4">
    <source>
        <dbReference type="ARBA" id="ARBA00022692"/>
    </source>
</evidence>
<accession>A0ABS2A329</accession>
<organism evidence="13 14">
    <name type="scientific">Paractinoplanes ovalisporus</name>
    <dbReference type="NCBI Taxonomy" id="2810368"/>
    <lineage>
        <taxon>Bacteria</taxon>
        <taxon>Bacillati</taxon>
        <taxon>Actinomycetota</taxon>
        <taxon>Actinomycetes</taxon>
        <taxon>Micromonosporales</taxon>
        <taxon>Micromonosporaceae</taxon>
        <taxon>Paractinoplanes</taxon>
    </lineage>
</organism>
<dbReference type="RefSeq" id="WP_203374155.1">
    <property type="nucleotide sequence ID" value="NZ_JAENHP010000001.1"/>
</dbReference>
<keyword evidence="7" id="KW-0406">Ion transport</keyword>
<comment type="caution">
    <text evidence="13">The sequence shown here is derived from an EMBL/GenBank/DDBJ whole genome shotgun (WGS) entry which is preliminary data.</text>
</comment>
<feature type="region of interest" description="Disordered" evidence="10">
    <location>
        <begin position="42"/>
        <end position="65"/>
    </location>
</feature>
<evidence type="ECO:0000256" key="9">
    <source>
        <dbReference type="ARBA" id="ARBA00023201"/>
    </source>
</evidence>
<dbReference type="Proteomes" id="UP000632138">
    <property type="component" value="Unassembled WGS sequence"/>
</dbReference>
<evidence type="ECO:0000256" key="5">
    <source>
        <dbReference type="ARBA" id="ARBA00022989"/>
    </source>
</evidence>
<evidence type="ECO:0000256" key="11">
    <source>
        <dbReference type="SAM" id="Phobius"/>
    </source>
</evidence>
<protein>
    <submittedName>
        <fullName evidence="13">Cation:proton antiporter</fullName>
    </submittedName>
</protein>
<evidence type="ECO:0000256" key="7">
    <source>
        <dbReference type="ARBA" id="ARBA00023065"/>
    </source>
</evidence>
<dbReference type="EMBL" id="JAENHP010000001">
    <property type="protein sequence ID" value="MBM2614247.1"/>
    <property type="molecule type" value="Genomic_DNA"/>
</dbReference>
<dbReference type="InterPro" id="IPR018422">
    <property type="entry name" value="Cation/H_exchanger_CPA1"/>
</dbReference>
<evidence type="ECO:0000256" key="6">
    <source>
        <dbReference type="ARBA" id="ARBA00023053"/>
    </source>
</evidence>
<sequence>MLIAAGALALTVLVRAAYVAPLLGVLAVRARQNASMQGRIQDMQERMTTPEGKQETLQRMSHRGRPASQKDLDRFALRMTRFLATIEYFLREPLGWREGLTVVWAGMRGAVTVAAAQSLPEDTPQRSMLVLIAFAVAVMSLLVQGGTIGPLLRRITPEPDPEAAAARSRAERDRIFELMRVSASAVPEPPDPNDFDANRRHRLEVLDAQRTALLDARDNGTFDADVLELALANLDASQIDIEMRGQFLVSRS</sequence>
<dbReference type="Pfam" id="PF00999">
    <property type="entry name" value="Na_H_Exchanger"/>
    <property type="match status" value="1"/>
</dbReference>
<keyword evidence="8 11" id="KW-0472">Membrane</keyword>
<keyword evidence="6" id="KW-0915">Sodium</keyword>
<keyword evidence="14" id="KW-1185">Reference proteome</keyword>
<proteinExistence type="predicted"/>
<keyword evidence="4 11" id="KW-0812">Transmembrane</keyword>
<name>A0ABS2A329_9ACTN</name>
<keyword evidence="9" id="KW-0739">Sodium transport</keyword>
<keyword evidence="2" id="KW-0813">Transport</keyword>
<dbReference type="PANTHER" id="PTHR10110:SF86">
    <property type="entry name" value="SODIUM_HYDROGEN EXCHANGER 7"/>
    <property type="match status" value="1"/>
</dbReference>
<evidence type="ECO:0000259" key="12">
    <source>
        <dbReference type="Pfam" id="PF00999"/>
    </source>
</evidence>
<reference evidence="13 14" key="1">
    <citation type="submission" date="2021-01" db="EMBL/GenBank/DDBJ databases">
        <title>Actinoplanes sp. nov. LDG1-06 isolated from lichen.</title>
        <authorList>
            <person name="Saeng-In P."/>
            <person name="Phongsopitanun W."/>
            <person name="Kanchanasin P."/>
            <person name="Yuki M."/>
            <person name="Kudo T."/>
            <person name="Ohkuma M."/>
            <person name="Tanasupawat S."/>
        </authorList>
    </citation>
    <scope>NUCLEOTIDE SEQUENCE [LARGE SCALE GENOMIC DNA]</scope>
    <source>
        <strain evidence="13 14">LDG1-06</strain>
    </source>
</reference>
<evidence type="ECO:0000256" key="3">
    <source>
        <dbReference type="ARBA" id="ARBA00022475"/>
    </source>
</evidence>
<dbReference type="PANTHER" id="PTHR10110">
    <property type="entry name" value="SODIUM/HYDROGEN EXCHANGER"/>
    <property type="match status" value="1"/>
</dbReference>
<evidence type="ECO:0000256" key="2">
    <source>
        <dbReference type="ARBA" id="ARBA00022448"/>
    </source>
</evidence>
<comment type="subcellular location">
    <subcellularLocation>
        <location evidence="1">Cell membrane</location>
        <topology evidence="1">Multi-pass membrane protein</topology>
    </subcellularLocation>
</comment>
<evidence type="ECO:0000313" key="13">
    <source>
        <dbReference type="EMBL" id="MBM2614247.1"/>
    </source>
</evidence>
<evidence type="ECO:0000256" key="10">
    <source>
        <dbReference type="SAM" id="MobiDB-lite"/>
    </source>
</evidence>
<evidence type="ECO:0000256" key="8">
    <source>
        <dbReference type="ARBA" id="ARBA00023136"/>
    </source>
</evidence>
<dbReference type="InterPro" id="IPR006153">
    <property type="entry name" value="Cation/H_exchanger_TM"/>
</dbReference>
<evidence type="ECO:0000313" key="14">
    <source>
        <dbReference type="Proteomes" id="UP000632138"/>
    </source>
</evidence>
<feature type="transmembrane region" description="Helical" evidence="11">
    <location>
        <begin position="128"/>
        <end position="152"/>
    </location>
</feature>
<feature type="domain" description="Cation/H+ exchanger transmembrane" evidence="12">
    <location>
        <begin position="79"/>
        <end position="153"/>
    </location>
</feature>
<keyword evidence="5 11" id="KW-1133">Transmembrane helix</keyword>